<dbReference type="InterPro" id="IPR027417">
    <property type="entry name" value="P-loop_NTPase"/>
</dbReference>
<dbReference type="PANTHER" id="PTHR12131">
    <property type="entry name" value="ATP-DEPENDENT RNA AND DNA HELICASE"/>
    <property type="match status" value="1"/>
</dbReference>
<evidence type="ECO:0000256" key="5">
    <source>
        <dbReference type="SAM" id="MobiDB-lite"/>
    </source>
</evidence>
<gene>
    <name evidence="8" type="ORF">TOLI1172_LOCUS7281</name>
</gene>
<dbReference type="GO" id="GO:0016787">
    <property type="term" value="F:hydrolase activity"/>
    <property type="evidence" value="ECO:0007669"/>
    <property type="project" value="UniProtKB-KW"/>
</dbReference>
<dbReference type="GO" id="GO:0003676">
    <property type="term" value="F:nucleic acid binding"/>
    <property type="evidence" value="ECO:0007669"/>
    <property type="project" value="InterPro"/>
</dbReference>
<dbReference type="Pfam" id="PF00271">
    <property type="entry name" value="Helicase_C"/>
    <property type="match status" value="1"/>
</dbReference>
<dbReference type="GO" id="GO:0004386">
    <property type="term" value="F:helicase activity"/>
    <property type="evidence" value="ECO:0007669"/>
    <property type="project" value="UniProtKB-KW"/>
</dbReference>
<feature type="domain" description="Helicase ATP-binding" evidence="6">
    <location>
        <begin position="126"/>
        <end position="296"/>
    </location>
</feature>
<dbReference type="Gene3D" id="1.10.3380.30">
    <property type="match status" value="1"/>
</dbReference>
<organism evidence="8">
    <name type="scientific">Timspurckia oligopyrenoides</name>
    <dbReference type="NCBI Taxonomy" id="708627"/>
    <lineage>
        <taxon>Eukaryota</taxon>
        <taxon>Rhodophyta</taxon>
        <taxon>Bangiophyceae</taxon>
        <taxon>Porphyridiales</taxon>
        <taxon>Porphyridiaceae</taxon>
        <taxon>Timspurckia</taxon>
    </lineage>
</organism>
<dbReference type="GO" id="GO:0070478">
    <property type="term" value="P:nuclear-transcribed mRNA catabolic process, 3'-5' exonucleolytic nonsense-mediated decay"/>
    <property type="evidence" value="ECO:0007669"/>
    <property type="project" value="TreeGrafter"/>
</dbReference>
<dbReference type="SMART" id="SM01142">
    <property type="entry name" value="DSHCT"/>
    <property type="match status" value="1"/>
</dbReference>
<dbReference type="PANTHER" id="PTHR12131:SF1">
    <property type="entry name" value="ATP-DEPENDENT RNA HELICASE SUPV3L1, MITOCHONDRIAL-RELATED"/>
    <property type="match status" value="1"/>
</dbReference>
<proteinExistence type="predicted"/>
<dbReference type="InterPro" id="IPR012961">
    <property type="entry name" value="Ski2/MTR4_C"/>
</dbReference>
<dbReference type="SUPFAM" id="SSF52540">
    <property type="entry name" value="P-loop containing nucleoside triphosphate hydrolases"/>
    <property type="match status" value="1"/>
</dbReference>
<dbReference type="CDD" id="cd18795">
    <property type="entry name" value="SF2_C_Ski2"/>
    <property type="match status" value="1"/>
</dbReference>
<evidence type="ECO:0000256" key="1">
    <source>
        <dbReference type="ARBA" id="ARBA00022741"/>
    </source>
</evidence>
<dbReference type="Pfam" id="PF00270">
    <property type="entry name" value="DEAD"/>
    <property type="match status" value="1"/>
</dbReference>
<dbReference type="InterPro" id="IPR001650">
    <property type="entry name" value="Helicase_C-like"/>
</dbReference>
<keyword evidence="1" id="KW-0547">Nucleotide-binding</keyword>
<dbReference type="GO" id="GO:0055087">
    <property type="term" value="C:Ski complex"/>
    <property type="evidence" value="ECO:0007669"/>
    <property type="project" value="TreeGrafter"/>
</dbReference>
<dbReference type="PROSITE" id="PS51194">
    <property type="entry name" value="HELICASE_CTER"/>
    <property type="match status" value="1"/>
</dbReference>
<dbReference type="EMBL" id="HBFP01010136">
    <property type="protein sequence ID" value="CAD8822885.1"/>
    <property type="molecule type" value="Transcribed_RNA"/>
</dbReference>
<evidence type="ECO:0000256" key="2">
    <source>
        <dbReference type="ARBA" id="ARBA00022801"/>
    </source>
</evidence>
<name>A0A7S0ZII0_9RHOD</name>
<dbReference type="PROSITE" id="PS51192">
    <property type="entry name" value="HELICASE_ATP_BIND_1"/>
    <property type="match status" value="1"/>
</dbReference>
<evidence type="ECO:0000256" key="3">
    <source>
        <dbReference type="ARBA" id="ARBA00022806"/>
    </source>
</evidence>
<keyword evidence="4" id="KW-0067">ATP-binding</keyword>
<protein>
    <submittedName>
        <fullName evidence="8">Uncharacterized protein</fullName>
    </submittedName>
</protein>
<keyword evidence="3" id="KW-0347">Helicase</keyword>
<feature type="domain" description="Helicase C-terminal" evidence="7">
    <location>
        <begin position="425"/>
        <end position="599"/>
    </location>
</feature>
<dbReference type="SMART" id="SM00487">
    <property type="entry name" value="DEXDc"/>
    <property type="match status" value="1"/>
</dbReference>
<keyword evidence="2" id="KW-0378">Hydrolase</keyword>
<dbReference type="SMART" id="SM00490">
    <property type="entry name" value="HELICc"/>
    <property type="match status" value="1"/>
</dbReference>
<feature type="compositionally biased region" description="Acidic residues" evidence="5">
    <location>
        <begin position="1170"/>
        <end position="1181"/>
    </location>
</feature>
<evidence type="ECO:0000259" key="7">
    <source>
        <dbReference type="PROSITE" id="PS51194"/>
    </source>
</evidence>
<dbReference type="GO" id="GO:0005524">
    <property type="term" value="F:ATP binding"/>
    <property type="evidence" value="ECO:0007669"/>
    <property type="project" value="UniProtKB-KW"/>
</dbReference>
<reference evidence="8" key="1">
    <citation type="submission" date="2021-01" db="EMBL/GenBank/DDBJ databases">
        <authorList>
            <person name="Corre E."/>
            <person name="Pelletier E."/>
            <person name="Niang G."/>
            <person name="Scheremetjew M."/>
            <person name="Finn R."/>
            <person name="Kale V."/>
            <person name="Holt S."/>
            <person name="Cochrane G."/>
            <person name="Meng A."/>
            <person name="Brown T."/>
            <person name="Cohen L."/>
        </authorList>
    </citation>
    <scope>NUCLEOTIDE SEQUENCE</scope>
    <source>
        <strain evidence="8">CCMP3278</strain>
    </source>
</reference>
<dbReference type="Gene3D" id="3.40.50.300">
    <property type="entry name" value="P-loop containing nucleotide triphosphate hydrolases"/>
    <property type="match status" value="2"/>
</dbReference>
<dbReference type="AlphaFoldDB" id="A0A7S0ZII0"/>
<evidence type="ECO:0000313" key="8">
    <source>
        <dbReference type="EMBL" id="CAD8822885.1"/>
    </source>
</evidence>
<evidence type="ECO:0000259" key="6">
    <source>
        <dbReference type="PROSITE" id="PS51192"/>
    </source>
</evidence>
<dbReference type="Pfam" id="PF08148">
    <property type="entry name" value="DSHCT"/>
    <property type="match status" value="1"/>
</dbReference>
<feature type="region of interest" description="Disordered" evidence="5">
    <location>
        <begin position="1155"/>
        <end position="1181"/>
    </location>
</feature>
<accession>A0A7S0ZII0</accession>
<sequence>MSNRFAFQLPPFLVSYHGNSFNSGTFCSRSLRFISTSTATSSNPQNSKILCRSQSSFSSQSSTQSLQKSLGFNQLLESIQQTAGTPQVIEFLQYASSHYSAKSNEMSILIQSAFPFKLDDFQIQAVNAMTNAKSVIISAPTGSGKTLIGEAAILLALASGMRAFYTTPLKALSNQKFYDFQAQFGADRVGLLTGDSSINRDADVVVMTTEIYRNMLYAAESGDMVGGVLGAVGVVDSVYAVVLDEFHYMNDRDRGTVWEESVIISPPHIVLVALSATMANVKDVQNWMTHVHGPTELIVSDYRPVPLSFGFCRRQGLEPLFDTRRSVKSGRKNGTSRPLINAKLLDDPLTMELISKAVKQRVGGVSRKKGGLGSVMDNLDEVLTIAQNSRRRASYRETPSFPFVVRCLRRKNLLPAIIFLFSRDGCDRAAMEILDEQEALVNSQEKSVLQERVAQFRRENPGVVVEDRLELARNGIASHHAGMLPLWKSFVESLFQDGLIKVVFATETLAAGINMPARTTVISALSKRRGEEGHVLLSTSEVLQMAGRAGRRGKDVVGHSIILRSPFEGPLHAYHLVTKGLDSLESKFTPSYGMVLNLLKRRSIEDSKLLLEKSFGSYLASSLSGVADEMKSKKQVKREKMIELMKYCKELLESVKTKDLVMYQKTRERFKAERRSLVYLEEQRREERMKEVDEKLAFASIGTSLLLQSLPRKKRRLKSGKSDELDFYIEAEDIDVEEELMEDDSKFSSDGNPSKIAYKSALFLGIYPEKIASLPYYVAVTDANTLFFVSSLHIAYVGECELKEEMNDVIEFPSSDEWSTAGRRRFRAEGSEETKKFVKYIREVSMNEIPFTESDSAILEQQSRVDLRKEQLKSLEIHSRSDRLELIKAGRAFSILSEKYGNELLKQSEEEIPSNSSWNDFMSVVRILQEFGYIDENHKVTSLGKLGAAVRTENEIWLSTVLTSEEIQNLYPQQFAAALSAVISDSRMRNDVYLDFELSPELESVCVDLQFLANRIIRSQEQNGIYFSAMVDRQEASLTEAWASGMLWNELLSRTSLQEGDICRKLRRVMDALRQIPHLPIVSESLRTNARRALTLMDRYPVSDDITYSGDSGEQRFGEDEDIEIADGEAEMYSSEELEEENESEKDEHIDFSVYAKENVNGNGMRNVMDDDDEEESIDDDEIELDDELNLILLDESELNENQKYKAFDDDDDDH</sequence>
<evidence type="ECO:0000256" key="4">
    <source>
        <dbReference type="ARBA" id="ARBA00022840"/>
    </source>
</evidence>
<dbReference type="InterPro" id="IPR050699">
    <property type="entry name" value="RNA-DNA_Helicase"/>
</dbReference>
<dbReference type="InterPro" id="IPR011545">
    <property type="entry name" value="DEAD/DEAH_box_helicase_dom"/>
</dbReference>
<dbReference type="InterPro" id="IPR014001">
    <property type="entry name" value="Helicase_ATP-bd"/>
</dbReference>